<dbReference type="InterPro" id="IPR010795">
    <property type="entry name" value="Prenylcys_lyase"/>
</dbReference>
<dbReference type="PANTHER" id="PTHR15944">
    <property type="entry name" value="FARNESYLCYSTEINE LYASE"/>
    <property type="match status" value="1"/>
</dbReference>
<keyword evidence="4 8" id="KW-0732">Signal</keyword>
<dbReference type="GO" id="GO:0030327">
    <property type="term" value="P:prenylated protein catabolic process"/>
    <property type="evidence" value="ECO:0007669"/>
    <property type="project" value="TreeGrafter"/>
</dbReference>
<comment type="similarity">
    <text evidence="2">Belongs to the prenylcysteine oxidase family.</text>
</comment>
<evidence type="ECO:0000259" key="9">
    <source>
        <dbReference type="Pfam" id="PF07156"/>
    </source>
</evidence>
<evidence type="ECO:0000256" key="1">
    <source>
        <dbReference type="ARBA" id="ARBA00001974"/>
    </source>
</evidence>
<keyword evidence="6" id="KW-0560">Oxidoreductase</keyword>
<dbReference type="InterPro" id="IPR017046">
    <property type="entry name" value="Prenylcysteine_Oxase1"/>
</dbReference>
<evidence type="ECO:0000256" key="5">
    <source>
        <dbReference type="ARBA" id="ARBA00022827"/>
    </source>
</evidence>
<feature type="signal peptide" evidence="8">
    <location>
        <begin position="1"/>
        <end position="18"/>
    </location>
</feature>
<evidence type="ECO:0000313" key="11">
    <source>
        <dbReference type="EMBL" id="CAF3575857.1"/>
    </source>
</evidence>
<feature type="chain" id="PRO_5035683288" description="Prenylcysteine lyase domain-containing protein" evidence="8">
    <location>
        <begin position="19"/>
        <end position="496"/>
    </location>
</feature>
<comment type="cofactor">
    <cofactor evidence="1">
        <name>FAD</name>
        <dbReference type="ChEBI" id="CHEBI:57692"/>
    </cofactor>
</comment>
<dbReference type="GO" id="GO:0030328">
    <property type="term" value="P:prenylcysteine catabolic process"/>
    <property type="evidence" value="ECO:0007669"/>
    <property type="project" value="InterPro"/>
</dbReference>
<evidence type="ECO:0000256" key="3">
    <source>
        <dbReference type="ARBA" id="ARBA00022630"/>
    </source>
</evidence>
<name>A0A813X4C2_9BILA</name>
<dbReference type="EMBL" id="CAJNOU010000105">
    <property type="protein sequence ID" value="CAF0867577.1"/>
    <property type="molecule type" value="Genomic_DNA"/>
</dbReference>
<dbReference type="SUPFAM" id="SSF51905">
    <property type="entry name" value="FAD/NAD(P)-binding domain"/>
    <property type="match status" value="1"/>
</dbReference>
<dbReference type="Pfam" id="PF07156">
    <property type="entry name" value="Prenylcys_lyase"/>
    <property type="match status" value="1"/>
</dbReference>
<evidence type="ECO:0000256" key="6">
    <source>
        <dbReference type="ARBA" id="ARBA00023002"/>
    </source>
</evidence>
<dbReference type="GO" id="GO:0001735">
    <property type="term" value="F:prenylcysteine oxidase activity"/>
    <property type="evidence" value="ECO:0007669"/>
    <property type="project" value="InterPro"/>
</dbReference>
<feature type="domain" description="Prenylcysteine lyase" evidence="9">
    <location>
        <begin position="125"/>
        <end position="490"/>
    </location>
</feature>
<reference evidence="10" key="1">
    <citation type="submission" date="2021-02" db="EMBL/GenBank/DDBJ databases">
        <authorList>
            <person name="Nowell W R."/>
        </authorList>
    </citation>
    <scope>NUCLEOTIDE SEQUENCE</scope>
</reference>
<accession>A0A813X4C2</accession>
<proteinExistence type="inferred from homology"/>
<dbReference type="AlphaFoldDB" id="A0A813X4C2"/>
<comment type="caution">
    <text evidence="10">The sequence shown here is derived from an EMBL/GenBank/DDBJ whole genome shotgun (WGS) entry which is preliminary data.</text>
</comment>
<keyword evidence="3" id="KW-0285">Flavoprotein</keyword>
<protein>
    <recommendedName>
        <fullName evidence="9">Prenylcysteine lyase domain-containing protein</fullName>
    </recommendedName>
</protein>
<keyword evidence="5" id="KW-0274">FAD</keyword>
<dbReference type="EMBL" id="CAJOBE010000128">
    <property type="protein sequence ID" value="CAF3575857.1"/>
    <property type="molecule type" value="Genomic_DNA"/>
</dbReference>
<dbReference type="PANTHER" id="PTHR15944:SF0">
    <property type="entry name" value="PRENYLCYSTEINE LYASE DOMAIN-CONTAINING PROTEIN"/>
    <property type="match status" value="1"/>
</dbReference>
<dbReference type="Proteomes" id="UP000663889">
    <property type="component" value="Unassembled WGS sequence"/>
</dbReference>
<evidence type="ECO:0000256" key="2">
    <source>
        <dbReference type="ARBA" id="ARBA00009967"/>
    </source>
</evidence>
<evidence type="ECO:0000313" key="12">
    <source>
        <dbReference type="Proteomes" id="UP000663889"/>
    </source>
</evidence>
<organism evidence="10 12">
    <name type="scientific">Rotaria sordida</name>
    <dbReference type="NCBI Taxonomy" id="392033"/>
    <lineage>
        <taxon>Eukaryota</taxon>
        <taxon>Metazoa</taxon>
        <taxon>Spiralia</taxon>
        <taxon>Gnathifera</taxon>
        <taxon>Rotifera</taxon>
        <taxon>Eurotatoria</taxon>
        <taxon>Bdelloidea</taxon>
        <taxon>Philodinida</taxon>
        <taxon>Philodinidae</taxon>
        <taxon>Rotaria</taxon>
    </lineage>
</organism>
<gene>
    <name evidence="11" type="ORF">FNK824_LOCUS2178</name>
    <name evidence="10" type="ORF">SEV965_LOCUS3940</name>
</gene>
<evidence type="ECO:0000256" key="4">
    <source>
        <dbReference type="ARBA" id="ARBA00022729"/>
    </source>
</evidence>
<dbReference type="Proteomes" id="UP000663874">
    <property type="component" value="Unassembled WGS sequence"/>
</dbReference>
<dbReference type="Gene3D" id="3.50.50.60">
    <property type="entry name" value="FAD/NAD(P)-binding domain"/>
    <property type="match status" value="1"/>
</dbReference>
<dbReference type="Pfam" id="PF13450">
    <property type="entry name" value="NAD_binding_8"/>
    <property type="match status" value="1"/>
</dbReference>
<evidence type="ECO:0000256" key="7">
    <source>
        <dbReference type="ARBA" id="ARBA00023180"/>
    </source>
</evidence>
<sequence>MIVRVSYILLIICIFVQCDQDEPAKTHIAIVGAGLGGISTAYWLKYYLNDSVAITIYESDQVGGRLKNVDIDGNEYEAGGSIIHEKNLYMKRFTDELGLKRLNVPSSMPYIMTNDGSQTLFSTLSRYIPNVFLILWRYGVDALRLNFWLDKKLSNFARIYDYQDNGRTFNTVEEFLQMLDQDFYTATRFSFRKYLFEKGFHKKFINEIAQIATLVNYDQSVDTINAFPGLVSLMASGSTLWHVEGGNYLVPKKILEYLLKQSDVQFVKGYVKSVTEVHRIDIDDQGGNVRLSYKPLNSDLVHAVDYDYIIIAFPLHRDNMNDFVLQTTDSFNQYDYRMQSTYADFLYGKLNCQQYNLTKSECERLKAIFYTNPSLPYRSVAQQQTVNENEKQYKKNDKPVYKIFSPNKLSLSDYKQIFDNDNFQLIQDIPWLAYPKYEHPQKMPPIQINKNIFYLNAMEWSSSCMEIEVISARNIAMLLTKKIGIELKRSDKHIEF</sequence>
<keyword evidence="7" id="KW-0325">Glycoprotein</keyword>
<evidence type="ECO:0000256" key="8">
    <source>
        <dbReference type="SAM" id="SignalP"/>
    </source>
</evidence>
<dbReference type="InterPro" id="IPR036188">
    <property type="entry name" value="FAD/NAD-bd_sf"/>
</dbReference>
<evidence type="ECO:0000313" key="10">
    <source>
        <dbReference type="EMBL" id="CAF0867577.1"/>
    </source>
</evidence>